<keyword evidence="2" id="KW-1185">Reference proteome</keyword>
<name>A0ABV0JY01_9CYAN</name>
<sequence>MSLSDVGNLMCLPFDEIEPGEPTEAHEYLIQSAASQLGPEGRNWVPLVVKELAPDQYQVIGNSFVYAVAAEAGLEEVWCIIADDAPETVAITQALAQETLPKTNLSTASREEISAALDYLMSQPSTPLKGVSHASLVARLDAAPRQYWKNLQPITKLGCRITAGKKLKTLEQVFYLTPEPMPEVITDRQLLESLSTQQLKTMAQKRDFKGLSKLKKADLVALLAAA</sequence>
<dbReference type="RefSeq" id="WP_190698076.1">
    <property type="nucleotide sequence ID" value="NZ_JAMPKX010000001.1"/>
</dbReference>
<organism evidence="1 2">
    <name type="scientific">Leptolyngbya subtilissima DQ-A4</name>
    <dbReference type="NCBI Taxonomy" id="2933933"/>
    <lineage>
        <taxon>Bacteria</taxon>
        <taxon>Bacillati</taxon>
        <taxon>Cyanobacteriota</taxon>
        <taxon>Cyanophyceae</taxon>
        <taxon>Leptolyngbyales</taxon>
        <taxon>Leptolyngbyaceae</taxon>
        <taxon>Leptolyngbya group</taxon>
        <taxon>Leptolyngbya</taxon>
    </lineage>
</organism>
<dbReference type="EMBL" id="JAMPKX010000001">
    <property type="protein sequence ID" value="MEP0945396.1"/>
    <property type="molecule type" value="Genomic_DNA"/>
</dbReference>
<evidence type="ECO:0000313" key="1">
    <source>
        <dbReference type="EMBL" id="MEP0945396.1"/>
    </source>
</evidence>
<protein>
    <submittedName>
        <fullName evidence="1">Transcription termination factor rho family protein</fullName>
    </submittedName>
</protein>
<dbReference type="Proteomes" id="UP001482513">
    <property type="component" value="Unassembled WGS sequence"/>
</dbReference>
<reference evidence="1 2" key="1">
    <citation type="submission" date="2022-04" db="EMBL/GenBank/DDBJ databases">
        <title>Positive selection, recombination, and allopatry shape intraspecific diversity of widespread and dominant cyanobacteria.</title>
        <authorList>
            <person name="Wei J."/>
            <person name="Shu W."/>
            <person name="Hu C."/>
        </authorList>
    </citation>
    <scope>NUCLEOTIDE SEQUENCE [LARGE SCALE GENOMIC DNA]</scope>
    <source>
        <strain evidence="1 2">DQ-A4</strain>
    </source>
</reference>
<gene>
    <name evidence="1" type="ORF">NC992_00785</name>
</gene>
<proteinExistence type="predicted"/>
<accession>A0ABV0JY01</accession>
<comment type="caution">
    <text evidence="1">The sequence shown here is derived from an EMBL/GenBank/DDBJ whole genome shotgun (WGS) entry which is preliminary data.</text>
</comment>
<evidence type="ECO:0000313" key="2">
    <source>
        <dbReference type="Proteomes" id="UP001482513"/>
    </source>
</evidence>